<protein>
    <submittedName>
        <fullName evidence="1">Uncharacterized protein</fullName>
    </submittedName>
</protein>
<organism evidence="1 2">
    <name type="scientific">Vermiconidia calcicola</name>
    <dbReference type="NCBI Taxonomy" id="1690605"/>
    <lineage>
        <taxon>Eukaryota</taxon>
        <taxon>Fungi</taxon>
        <taxon>Dikarya</taxon>
        <taxon>Ascomycota</taxon>
        <taxon>Pezizomycotina</taxon>
        <taxon>Dothideomycetes</taxon>
        <taxon>Dothideomycetidae</taxon>
        <taxon>Mycosphaerellales</taxon>
        <taxon>Extremaceae</taxon>
        <taxon>Vermiconidia</taxon>
    </lineage>
</organism>
<dbReference type="Proteomes" id="UP001281147">
    <property type="component" value="Unassembled WGS sequence"/>
</dbReference>
<evidence type="ECO:0000313" key="2">
    <source>
        <dbReference type="Proteomes" id="UP001281147"/>
    </source>
</evidence>
<gene>
    <name evidence="1" type="ORF">LTR37_005715</name>
</gene>
<keyword evidence="2" id="KW-1185">Reference proteome</keyword>
<reference evidence="1" key="1">
    <citation type="submission" date="2023-07" db="EMBL/GenBank/DDBJ databases">
        <title>Black Yeasts Isolated from many extreme environments.</title>
        <authorList>
            <person name="Coleine C."/>
            <person name="Stajich J.E."/>
            <person name="Selbmann L."/>
        </authorList>
    </citation>
    <scope>NUCLEOTIDE SEQUENCE</scope>
    <source>
        <strain evidence="1">CCFEE 5714</strain>
    </source>
</reference>
<proteinExistence type="predicted"/>
<evidence type="ECO:0000313" key="1">
    <source>
        <dbReference type="EMBL" id="KAK3717648.1"/>
    </source>
</evidence>
<accession>A0ACC3NJ97</accession>
<name>A0ACC3NJ97_9PEZI</name>
<dbReference type="EMBL" id="JAUTXU010000036">
    <property type="protein sequence ID" value="KAK3717648.1"/>
    <property type="molecule type" value="Genomic_DNA"/>
</dbReference>
<comment type="caution">
    <text evidence="1">The sequence shown here is derived from an EMBL/GenBank/DDBJ whole genome shotgun (WGS) entry which is preliminary data.</text>
</comment>
<sequence>MVSGPHHRQIWDAFVLLGMRNPDKPHIALTCVGYAPSKHRRCRVETGWHNIAAAKIILNDLPGVKTTGDELVGMLQKLAALTLCRRFHRHQEAEVAAGWHQIILDEIDDRYQSPTDPASDTSNDLWEELQRLQHKLDEIRRKAKSSRQPSTTSKGAASSHSGPEKGNTTKTSDGSAKPSNAQDTCERREAENEARRKEEVRREKARLQAERERAAKEAETQRQEEARRQAMRERAAREAEAQQKAERERLKREKEKAAREQQEQQAFERRERERRNWDSSWKRYTRDWEKMARLRTSTFLEDVKESVPWPVKDGVWRDVCETNVEEFFRNAPVGASKVPSKFRSLLRRQTLYWHEDKIRQFYPRIAGDAETSGLAQLVMQVINRMSERM</sequence>